<evidence type="ECO:0008006" key="4">
    <source>
        <dbReference type="Google" id="ProtNLM"/>
    </source>
</evidence>
<name>A0A9X9BPP2_PSEMA</name>
<evidence type="ECO:0000313" key="2">
    <source>
        <dbReference type="EMBL" id="TWR52528.1"/>
    </source>
</evidence>
<evidence type="ECO:0000256" key="1">
    <source>
        <dbReference type="SAM" id="Phobius"/>
    </source>
</evidence>
<proteinExistence type="predicted"/>
<keyword evidence="1" id="KW-0812">Transmembrane</keyword>
<reference evidence="2 3" key="1">
    <citation type="submission" date="2019-06" db="EMBL/GenBank/DDBJ databases">
        <title>Pseudomonas bimorpha sp. nov. isolated from bovine raw milk and skim milk concentrate.</title>
        <authorList>
            <person name="Hofmann K."/>
            <person name="Huptas C."/>
            <person name="Doll E."/>
            <person name="Scherer S."/>
            <person name="Wenning M."/>
        </authorList>
    </citation>
    <scope>NUCLEOTIDE SEQUENCE [LARGE SCALE GENOMIC DNA]</scope>
    <source>
        <strain evidence="2 3">DSM 13124</strain>
    </source>
</reference>
<dbReference type="AlphaFoldDB" id="A0A9X9BPP2"/>
<accession>A0A9X9BPP2</accession>
<organism evidence="2 3">
    <name type="scientific">Pseudomonas marginalis</name>
    <name type="common">Pseudomonas panacis</name>
    <dbReference type="NCBI Taxonomy" id="298"/>
    <lineage>
        <taxon>Bacteria</taxon>
        <taxon>Pseudomonadati</taxon>
        <taxon>Pseudomonadota</taxon>
        <taxon>Gammaproteobacteria</taxon>
        <taxon>Pseudomonadales</taxon>
        <taxon>Pseudomonadaceae</taxon>
        <taxon>Pseudomonas</taxon>
    </lineage>
</organism>
<protein>
    <recommendedName>
        <fullName evidence="4">DUF4760 domain-containing protein</fullName>
    </recommendedName>
</protein>
<comment type="caution">
    <text evidence="2">The sequence shown here is derived from an EMBL/GenBank/DDBJ whole genome shotgun (WGS) entry which is preliminary data.</text>
</comment>
<keyword evidence="1" id="KW-0472">Membrane</keyword>
<sequence length="195" mass="22924">MAVDVVSAVAISSIYADITFYLSIAAATVALATLVVGYSQMRIASAKVKLDLYNKRFAVYLSALEYYQCTWGQRDGTKEKAAEFIKSYRESQFLFFRSDGIYDTLTRIKDNASRVVSYDESRKEGDDKKKLEGTYSHTVHEQTELARRELAEDLLLLEEQMNDYIDFKVVEGWHFWWRLRWLKKLWRWAKNRKKK</sequence>
<evidence type="ECO:0000313" key="3">
    <source>
        <dbReference type="Proteomes" id="UP000316123"/>
    </source>
</evidence>
<feature type="transmembrane region" description="Helical" evidence="1">
    <location>
        <begin position="20"/>
        <end position="39"/>
    </location>
</feature>
<dbReference type="Proteomes" id="UP000316123">
    <property type="component" value="Unassembled WGS sequence"/>
</dbReference>
<keyword evidence="1" id="KW-1133">Transmembrane helix</keyword>
<dbReference type="RefSeq" id="WP_074846901.1">
    <property type="nucleotide sequence ID" value="NZ_FNSU01000003.1"/>
</dbReference>
<dbReference type="OrthoDB" id="7033595at2"/>
<dbReference type="EMBL" id="VFEQ01000024">
    <property type="protein sequence ID" value="TWR52528.1"/>
    <property type="molecule type" value="Genomic_DNA"/>
</dbReference>
<gene>
    <name evidence="2" type="ORF">FIV41_25920</name>
</gene>